<proteinExistence type="predicted"/>
<feature type="region of interest" description="Disordered" evidence="1">
    <location>
        <begin position="1"/>
        <end position="28"/>
    </location>
</feature>
<evidence type="ECO:0000313" key="3">
    <source>
        <dbReference type="EMBL" id="CAH3107997.1"/>
    </source>
</evidence>
<evidence type="ECO:0000256" key="1">
    <source>
        <dbReference type="SAM" id="MobiDB-lite"/>
    </source>
</evidence>
<dbReference type="Proteomes" id="UP001159428">
    <property type="component" value="Unassembled WGS sequence"/>
</dbReference>
<protein>
    <recommendedName>
        <fullName evidence="2">YqaJ viral recombinase domain-containing protein</fullName>
    </recommendedName>
</protein>
<gene>
    <name evidence="3" type="ORF">PMEA_00003041</name>
</gene>
<dbReference type="SUPFAM" id="SSF52980">
    <property type="entry name" value="Restriction endonuclease-like"/>
    <property type="match status" value="1"/>
</dbReference>
<dbReference type="GO" id="GO:0006281">
    <property type="term" value="P:DNA repair"/>
    <property type="evidence" value="ECO:0007669"/>
    <property type="project" value="UniProtKB-ARBA"/>
</dbReference>
<evidence type="ECO:0000259" key="2">
    <source>
        <dbReference type="Pfam" id="PF09588"/>
    </source>
</evidence>
<feature type="domain" description="YqaJ viral recombinase" evidence="2">
    <location>
        <begin position="213"/>
        <end position="366"/>
    </location>
</feature>
<organism evidence="3 4">
    <name type="scientific">Pocillopora meandrina</name>
    <dbReference type="NCBI Taxonomy" id="46732"/>
    <lineage>
        <taxon>Eukaryota</taxon>
        <taxon>Metazoa</taxon>
        <taxon>Cnidaria</taxon>
        <taxon>Anthozoa</taxon>
        <taxon>Hexacorallia</taxon>
        <taxon>Scleractinia</taxon>
        <taxon>Astrocoeniina</taxon>
        <taxon>Pocilloporidae</taxon>
        <taxon>Pocillopora</taxon>
    </lineage>
</organism>
<keyword evidence="4" id="KW-1185">Reference proteome</keyword>
<feature type="compositionally biased region" description="Basic and acidic residues" evidence="1">
    <location>
        <begin position="1"/>
        <end position="15"/>
    </location>
</feature>
<reference evidence="3 4" key="1">
    <citation type="submission" date="2022-05" db="EMBL/GenBank/DDBJ databases">
        <authorList>
            <consortium name="Genoscope - CEA"/>
            <person name="William W."/>
        </authorList>
    </citation>
    <scope>NUCLEOTIDE SEQUENCE [LARGE SCALE GENOMIC DNA]</scope>
</reference>
<dbReference type="EMBL" id="CALNXJ010000011">
    <property type="protein sequence ID" value="CAH3107997.1"/>
    <property type="molecule type" value="Genomic_DNA"/>
</dbReference>
<dbReference type="CDD" id="cd22343">
    <property type="entry name" value="PDDEXK_lambda_exonuclease-like"/>
    <property type="match status" value="1"/>
</dbReference>
<dbReference type="InterPro" id="IPR019080">
    <property type="entry name" value="YqaJ_viral_recombinase"/>
</dbReference>
<dbReference type="AlphaFoldDB" id="A0AAU9WAH9"/>
<dbReference type="InterPro" id="IPR011335">
    <property type="entry name" value="Restrct_endonuc-II-like"/>
</dbReference>
<accession>A0AAU9WAH9</accession>
<feature type="non-terminal residue" evidence="3">
    <location>
        <position position="396"/>
    </location>
</feature>
<dbReference type="PANTHER" id="PTHR46609">
    <property type="entry name" value="EXONUCLEASE, PHAGE-TYPE/RECB, C-TERMINAL DOMAIN-CONTAINING PROTEIN"/>
    <property type="match status" value="1"/>
</dbReference>
<dbReference type="InterPro" id="IPR051703">
    <property type="entry name" value="NF-kappa-B_Signaling_Reg"/>
</dbReference>
<dbReference type="InterPro" id="IPR011604">
    <property type="entry name" value="PDDEXK-like_dom_sf"/>
</dbReference>
<evidence type="ECO:0000313" key="4">
    <source>
        <dbReference type="Proteomes" id="UP001159428"/>
    </source>
</evidence>
<dbReference type="Pfam" id="PF09588">
    <property type="entry name" value="YqaJ"/>
    <property type="match status" value="1"/>
</dbReference>
<sequence>MFTRAELEKHISDSGKKHRHGEHHSLPTGLQKAKQFLADEYLHEIQTHSDQRYFYFCAKCFHTLQNWHKSRLEGIRSQPVMDVVVSNPANNAEHVKKTGVTCLLTEARKGESDQKRKLEQLLHSLEQHSSTLGITQVVDPSSIDTSPVVDTRFGQCPVGSFGLYQLSFTESNFTFTPDNLTVKEMELLKSLTVGVIEANKMEEKTREQASCEEWMRERKLRFTASNFGKISRRQRNHTKFVEDLLAQKTFSSAAVEHGKKYEPVALKEYEKHMRKMGKPVKVLKSGLFVSPKVPILGCSPDAKIIDLSCKDRFGLGEVKCPSSKFHVTPLEACDDPGFFMENKNGKPSLKRSHVYYDQVQGLMGLSGVPWCDFIVYTSKGLSVERIKFDQDHWNNL</sequence>
<name>A0AAU9WAH9_9CNID</name>
<dbReference type="Gene3D" id="3.90.320.10">
    <property type="match status" value="1"/>
</dbReference>
<dbReference type="PANTHER" id="PTHR46609:SF8">
    <property type="entry name" value="YQAJ VIRAL RECOMBINASE DOMAIN-CONTAINING PROTEIN"/>
    <property type="match status" value="1"/>
</dbReference>
<comment type="caution">
    <text evidence="3">The sequence shown here is derived from an EMBL/GenBank/DDBJ whole genome shotgun (WGS) entry which is preliminary data.</text>
</comment>